<protein>
    <submittedName>
        <fullName evidence="2">Uncharacterized protein</fullName>
    </submittedName>
</protein>
<feature type="compositionally biased region" description="Basic and acidic residues" evidence="1">
    <location>
        <begin position="7"/>
        <end position="21"/>
    </location>
</feature>
<accession>A0A0L0TDJ4</accession>
<evidence type="ECO:0000256" key="1">
    <source>
        <dbReference type="SAM" id="MobiDB-lite"/>
    </source>
</evidence>
<keyword evidence="3" id="KW-1185">Reference proteome</keyword>
<dbReference type="EMBL" id="GG745383">
    <property type="protein sequence ID" value="KNE72745.1"/>
    <property type="molecule type" value="Genomic_DNA"/>
</dbReference>
<sequence>MSDIAVEDEHGTTHPTPERRTSLTPSPGPLAMMGAVRDAPMAMDPAAVHRWLAGVAAPPAAVVSAVPSAVPVRRRTGGGRSRRGTVMPTIVEDAASASDTDTDSSTASSSVGSTATTHSPTAKSTTTTTATTTTAWAADLAALVDAARAALQDARRAQDAELAAHFALGLRLGRCERLVAELAAAADAADAALARVGGWRDRFAALVDEIPGPREDEEVEDEDEDEDLEGEGDDECDDG</sequence>
<feature type="compositionally biased region" description="Acidic residues" evidence="1">
    <location>
        <begin position="215"/>
        <end position="239"/>
    </location>
</feature>
<reference evidence="3" key="2">
    <citation type="submission" date="2009-11" db="EMBL/GenBank/DDBJ databases">
        <title>The Genome Sequence of Allomyces macrogynus strain ATCC 38327.</title>
        <authorList>
            <consortium name="The Broad Institute Genome Sequencing Platform"/>
            <person name="Russ C."/>
            <person name="Cuomo C."/>
            <person name="Shea T."/>
            <person name="Young S.K."/>
            <person name="Zeng Q."/>
            <person name="Koehrsen M."/>
            <person name="Haas B."/>
            <person name="Borodovsky M."/>
            <person name="Guigo R."/>
            <person name="Alvarado L."/>
            <person name="Berlin A."/>
            <person name="Borenstein D."/>
            <person name="Chen Z."/>
            <person name="Engels R."/>
            <person name="Freedman E."/>
            <person name="Gellesch M."/>
            <person name="Goldberg J."/>
            <person name="Griggs A."/>
            <person name="Gujja S."/>
            <person name="Heiman D."/>
            <person name="Hepburn T."/>
            <person name="Howarth C."/>
            <person name="Jen D."/>
            <person name="Larson L."/>
            <person name="Lewis B."/>
            <person name="Mehta T."/>
            <person name="Park D."/>
            <person name="Pearson M."/>
            <person name="Roberts A."/>
            <person name="Saif S."/>
            <person name="Shenoy N."/>
            <person name="Sisk P."/>
            <person name="Stolte C."/>
            <person name="Sykes S."/>
            <person name="Walk T."/>
            <person name="White J."/>
            <person name="Yandava C."/>
            <person name="Burger G."/>
            <person name="Gray M.W."/>
            <person name="Holland P.W.H."/>
            <person name="King N."/>
            <person name="Lang F.B.F."/>
            <person name="Roger A.J."/>
            <person name="Ruiz-Trillo I."/>
            <person name="Lander E."/>
            <person name="Nusbaum C."/>
        </authorList>
    </citation>
    <scope>NUCLEOTIDE SEQUENCE [LARGE SCALE GENOMIC DNA]</scope>
    <source>
        <strain evidence="3">ATCC 38327</strain>
    </source>
</reference>
<reference evidence="2 3" key="1">
    <citation type="submission" date="2009-11" db="EMBL/GenBank/DDBJ databases">
        <title>Annotation of Allomyces macrogynus ATCC 38327.</title>
        <authorList>
            <consortium name="The Broad Institute Genome Sequencing Platform"/>
            <person name="Russ C."/>
            <person name="Cuomo C."/>
            <person name="Burger G."/>
            <person name="Gray M.W."/>
            <person name="Holland P.W.H."/>
            <person name="King N."/>
            <person name="Lang F.B.F."/>
            <person name="Roger A.J."/>
            <person name="Ruiz-Trillo I."/>
            <person name="Young S.K."/>
            <person name="Zeng Q."/>
            <person name="Gargeya S."/>
            <person name="Fitzgerald M."/>
            <person name="Haas B."/>
            <person name="Abouelleil A."/>
            <person name="Alvarado L."/>
            <person name="Arachchi H.M."/>
            <person name="Berlin A."/>
            <person name="Chapman S.B."/>
            <person name="Gearin G."/>
            <person name="Goldberg J."/>
            <person name="Griggs A."/>
            <person name="Gujja S."/>
            <person name="Hansen M."/>
            <person name="Heiman D."/>
            <person name="Howarth C."/>
            <person name="Larimer J."/>
            <person name="Lui A."/>
            <person name="MacDonald P.J.P."/>
            <person name="McCowen C."/>
            <person name="Montmayeur A."/>
            <person name="Murphy C."/>
            <person name="Neiman D."/>
            <person name="Pearson M."/>
            <person name="Priest M."/>
            <person name="Roberts A."/>
            <person name="Saif S."/>
            <person name="Shea T."/>
            <person name="Sisk P."/>
            <person name="Stolte C."/>
            <person name="Sykes S."/>
            <person name="Wortman J."/>
            <person name="Nusbaum C."/>
            <person name="Birren B."/>
        </authorList>
    </citation>
    <scope>NUCLEOTIDE SEQUENCE [LARGE SCALE GENOMIC DNA]</scope>
    <source>
        <strain evidence="2 3">ATCC 38327</strain>
    </source>
</reference>
<feature type="compositionally biased region" description="Low complexity" evidence="1">
    <location>
        <begin position="93"/>
        <end position="129"/>
    </location>
</feature>
<gene>
    <name evidence="2" type="ORF">AMAG_17075</name>
</gene>
<feature type="region of interest" description="Disordered" evidence="1">
    <location>
        <begin position="1"/>
        <end position="30"/>
    </location>
</feature>
<feature type="region of interest" description="Disordered" evidence="1">
    <location>
        <begin position="70"/>
        <end position="129"/>
    </location>
</feature>
<dbReference type="VEuPathDB" id="FungiDB:AMAG_17075"/>
<evidence type="ECO:0000313" key="3">
    <source>
        <dbReference type="Proteomes" id="UP000054350"/>
    </source>
</evidence>
<organism evidence="2 3">
    <name type="scientific">Allomyces macrogynus (strain ATCC 38327)</name>
    <name type="common">Allomyces javanicus var. macrogynus</name>
    <dbReference type="NCBI Taxonomy" id="578462"/>
    <lineage>
        <taxon>Eukaryota</taxon>
        <taxon>Fungi</taxon>
        <taxon>Fungi incertae sedis</taxon>
        <taxon>Blastocladiomycota</taxon>
        <taxon>Blastocladiomycetes</taxon>
        <taxon>Blastocladiales</taxon>
        <taxon>Blastocladiaceae</taxon>
        <taxon>Allomyces</taxon>
    </lineage>
</organism>
<evidence type="ECO:0000313" key="2">
    <source>
        <dbReference type="EMBL" id="KNE72745.1"/>
    </source>
</evidence>
<proteinExistence type="predicted"/>
<name>A0A0L0TDJ4_ALLM3</name>
<dbReference type="Proteomes" id="UP000054350">
    <property type="component" value="Unassembled WGS sequence"/>
</dbReference>
<feature type="region of interest" description="Disordered" evidence="1">
    <location>
        <begin position="208"/>
        <end position="239"/>
    </location>
</feature>
<feature type="compositionally biased region" description="Basic residues" evidence="1">
    <location>
        <begin position="72"/>
        <end position="83"/>
    </location>
</feature>
<dbReference type="AlphaFoldDB" id="A0A0L0TDJ4"/>